<feature type="chain" id="PRO_5040240659" evidence="1">
    <location>
        <begin position="21"/>
        <end position="100"/>
    </location>
</feature>
<keyword evidence="1" id="KW-0732">Signal</keyword>
<organism evidence="2 3">
    <name type="scientific">Funneliformis mosseae</name>
    <name type="common">Endomycorrhizal fungus</name>
    <name type="synonym">Glomus mosseae</name>
    <dbReference type="NCBI Taxonomy" id="27381"/>
    <lineage>
        <taxon>Eukaryota</taxon>
        <taxon>Fungi</taxon>
        <taxon>Fungi incertae sedis</taxon>
        <taxon>Mucoromycota</taxon>
        <taxon>Glomeromycotina</taxon>
        <taxon>Glomeromycetes</taxon>
        <taxon>Glomerales</taxon>
        <taxon>Glomeraceae</taxon>
        <taxon>Funneliformis</taxon>
    </lineage>
</organism>
<comment type="caution">
    <text evidence="2">The sequence shown here is derived from an EMBL/GenBank/DDBJ whole genome shotgun (WGS) entry which is preliminary data.</text>
</comment>
<evidence type="ECO:0000256" key="1">
    <source>
        <dbReference type="SAM" id="SignalP"/>
    </source>
</evidence>
<name>A0A9N9H768_FUNMO</name>
<reference evidence="2" key="1">
    <citation type="submission" date="2021-06" db="EMBL/GenBank/DDBJ databases">
        <authorList>
            <person name="Kallberg Y."/>
            <person name="Tangrot J."/>
            <person name="Rosling A."/>
        </authorList>
    </citation>
    <scope>NUCLEOTIDE SEQUENCE</scope>
    <source>
        <strain evidence="2">87-6 pot B 2015</strain>
    </source>
</reference>
<dbReference type="EMBL" id="CAJVPP010005004">
    <property type="protein sequence ID" value="CAG8658567.1"/>
    <property type="molecule type" value="Genomic_DNA"/>
</dbReference>
<evidence type="ECO:0000313" key="3">
    <source>
        <dbReference type="Proteomes" id="UP000789375"/>
    </source>
</evidence>
<proteinExistence type="predicted"/>
<dbReference type="Proteomes" id="UP000789375">
    <property type="component" value="Unassembled WGS sequence"/>
</dbReference>
<evidence type="ECO:0000313" key="2">
    <source>
        <dbReference type="EMBL" id="CAG8658567.1"/>
    </source>
</evidence>
<dbReference type="AlphaFoldDB" id="A0A9N9H768"/>
<keyword evidence="3" id="KW-1185">Reference proteome</keyword>
<feature type="signal peptide" evidence="1">
    <location>
        <begin position="1"/>
        <end position="20"/>
    </location>
</feature>
<gene>
    <name evidence="2" type="ORF">FMOSSE_LOCUS11827</name>
</gene>
<accession>A0A9N9H768</accession>
<sequence>MKVQIFLLFFIACLASVSYAKECKIFCKGQNLHETGDSASGCYGLSPDDPFKSCDVSAPGTSYKFFDDFGCKGSVVRTGKDFTVFKPPFVKAKSVQLSCP</sequence>
<protein>
    <submittedName>
        <fullName evidence="2">41_t:CDS:1</fullName>
    </submittedName>
</protein>